<organism evidence="8 9">
    <name type="scientific">Anoxybacillus andreesenii</name>
    <dbReference type="NCBI Taxonomy" id="1325932"/>
    <lineage>
        <taxon>Bacteria</taxon>
        <taxon>Bacillati</taxon>
        <taxon>Bacillota</taxon>
        <taxon>Bacilli</taxon>
        <taxon>Bacillales</taxon>
        <taxon>Anoxybacillaceae</taxon>
        <taxon>Anoxybacillus</taxon>
    </lineage>
</organism>
<comment type="caution">
    <text evidence="8">The sequence shown here is derived from an EMBL/GenBank/DDBJ whole genome shotgun (WGS) entry which is preliminary data.</text>
</comment>
<dbReference type="Pfam" id="PF04029">
    <property type="entry name" value="2-ph_phosp"/>
    <property type="match status" value="1"/>
</dbReference>
<dbReference type="GO" id="GO:0050532">
    <property type="term" value="F:2-phosphosulfolactate phosphatase activity"/>
    <property type="evidence" value="ECO:0007669"/>
    <property type="project" value="UniProtKB-EC"/>
</dbReference>
<name>A0ABT9UZ15_9BACL</name>
<comment type="similarity">
    <text evidence="2">Belongs to the ComB family.</text>
</comment>
<dbReference type="InterPro" id="IPR036702">
    <property type="entry name" value="ComB-like_sf"/>
</dbReference>
<dbReference type="EMBL" id="JAUSTU010000001">
    <property type="protein sequence ID" value="MDQ0153936.1"/>
    <property type="molecule type" value="Genomic_DNA"/>
</dbReference>
<keyword evidence="5 8" id="KW-0378">Hydrolase</keyword>
<evidence type="ECO:0000256" key="3">
    <source>
        <dbReference type="ARBA" id="ARBA00012953"/>
    </source>
</evidence>
<evidence type="ECO:0000313" key="8">
    <source>
        <dbReference type="EMBL" id="MDQ0153936.1"/>
    </source>
</evidence>
<dbReference type="PANTHER" id="PTHR37311">
    <property type="entry name" value="2-PHOSPHOSULFOLACTATE PHOSPHATASE-RELATED"/>
    <property type="match status" value="1"/>
</dbReference>
<gene>
    <name evidence="8" type="ORF">J2S07_000234</name>
</gene>
<dbReference type="EC" id="3.1.3.71" evidence="3"/>
<accession>A0ABT9UZ15</accession>
<evidence type="ECO:0000256" key="2">
    <source>
        <dbReference type="ARBA" id="ARBA00009997"/>
    </source>
</evidence>
<dbReference type="Gene3D" id="3.90.1560.10">
    <property type="entry name" value="ComB-like"/>
    <property type="match status" value="1"/>
</dbReference>
<keyword evidence="6" id="KW-0460">Magnesium</keyword>
<proteinExistence type="inferred from homology"/>
<dbReference type="SUPFAM" id="SSF142823">
    <property type="entry name" value="ComB-like"/>
    <property type="match status" value="1"/>
</dbReference>
<comment type="catalytic activity">
    <reaction evidence="7">
        <text>(2R)-O-phospho-3-sulfolactate + H2O = (2R)-3-sulfolactate + phosphate</text>
        <dbReference type="Rhea" id="RHEA:23416"/>
        <dbReference type="ChEBI" id="CHEBI:15377"/>
        <dbReference type="ChEBI" id="CHEBI:15597"/>
        <dbReference type="ChEBI" id="CHEBI:43474"/>
        <dbReference type="ChEBI" id="CHEBI:58738"/>
        <dbReference type="EC" id="3.1.3.71"/>
    </reaction>
</comment>
<evidence type="ECO:0000256" key="5">
    <source>
        <dbReference type="ARBA" id="ARBA00022801"/>
    </source>
</evidence>
<reference evidence="8 9" key="1">
    <citation type="submission" date="2023-07" db="EMBL/GenBank/DDBJ databases">
        <title>Genomic Encyclopedia of Type Strains, Phase IV (KMG-IV): sequencing the most valuable type-strain genomes for metagenomic binning, comparative biology and taxonomic classification.</title>
        <authorList>
            <person name="Goeker M."/>
        </authorList>
    </citation>
    <scope>NUCLEOTIDE SEQUENCE [LARGE SCALE GENOMIC DNA]</scope>
    <source>
        <strain evidence="8 9">DSM 23948</strain>
    </source>
</reference>
<sequence length="251" mass="27315">MTKVHLLVKKEDIDEEKIGEGNKIAVVLDVLLATTTITSALHDGASGVIPVMDAQEAMEISREHVQGSYLLAGEVQAKPIEGFVYPSPKVIRESISGKTLILSTTNGTVALRKSSRAKAVYVTCLLNNAYVADRVVRVAEEDDTILVICSGNSGQFSLEDFYGAGHFISCLLEGKRKAELSDGARAALLFYEGNRDRAYSILSASYVGKLFEQHDLQGELSFTCQIGSVPIIPILKGRKVVVESKVPHYRE</sequence>
<protein>
    <recommendedName>
        <fullName evidence="4">Probable 2-phosphosulfolactate phosphatase</fullName>
        <ecNumber evidence="3">3.1.3.71</ecNumber>
    </recommendedName>
</protein>
<keyword evidence="9" id="KW-1185">Reference proteome</keyword>
<dbReference type="InterPro" id="IPR005238">
    <property type="entry name" value="ComB-like"/>
</dbReference>
<comment type="cofactor">
    <cofactor evidence="1">
        <name>Mg(2+)</name>
        <dbReference type="ChEBI" id="CHEBI:18420"/>
    </cofactor>
</comment>
<dbReference type="PANTHER" id="PTHR37311:SF1">
    <property type="entry name" value="2-PHOSPHOSULFOLACTATE PHOSPHATASE-RELATED"/>
    <property type="match status" value="1"/>
</dbReference>
<evidence type="ECO:0000313" key="9">
    <source>
        <dbReference type="Proteomes" id="UP001231362"/>
    </source>
</evidence>
<dbReference type="Proteomes" id="UP001231362">
    <property type="component" value="Unassembled WGS sequence"/>
</dbReference>
<evidence type="ECO:0000256" key="6">
    <source>
        <dbReference type="ARBA" id="ARBA00022842"/>
    </source>
</evidence>
<evidence type="ECO:0000256" key="1">
    <source>
        <dbReference type="ARBA" id="ARBA00001946"/>
    </source>
</evidence>
<evidence type="ECO:0000256" key="4">
    <source>
        <dbReference type="ARBA" id="ARBA00021948"/>
    </source>
</evidence>
<dbReference type="RefSeq" id="WP_307148558.1">
    <property type="nucleotide sequence ID" value="NZ_JAUSTU010000001.1"/>
</dbReference>
<evidence type="ECO:0000256" key="7">
    <source>
        <dbReference type="ARBA" id="ARBA00033711"/>
    </source>
</evidence>